<dbReference type="RefSeq" id="WP_230096049.1">
    <property type="nucleotide sequence ID" value="NZ_CAKKNS010000001.1"/>
</dbReference>
<accession>A0ABN8BKQ1</accession>
<sequence length="117" mass="12254">MLKKLLLIPLAATSGLLLAGCGSSTLDGSYKGHLNLIGTRSTETLEFNGHHVTALQNGAKTGETGTYVLNGKQVKLNIDNAHMTFNVTNHGNDLVVTDADGIKALAHGTPYLKIAGQ</sequence>
<proteinExistence type="predicted"/>
<keyword evidence="3" id="KW-1185">Reference proteome</keyword>
<evidence type="ECO:0000313" key="2">
    <source>
        <dbReference type="EMBL" id="CAH0415984.1"/>
    </source>
</evidence>
<dbReference type="EMBL" id="CAKKNS010000001">
    <property type="protein sequence ID" value="CAH0415984.1"/>
    <property type="molecule type" value="Genomic_DNA"/>
</dbReference>
<gene>
    <name evidence="2" type="ORF">WFA24289_00283</name>
</gene>
<feature type="signal peptide" evidence="1">
    <location>
        <begin position="1"/>
        <end position="19"/>
    </location>
</feature>
<comment type="caution">
    <text evidence="2">The sequence shown here is derived from an EMBL/GenBank/DDBJ whole genome shotgun (WGS) entry which is preliminary data.</text>
</comment>
<reference evidence="2 3" key="1">
    <citation type="submission" date="2021-11" db="EMBL/GenBank/DDBJ databases">
        <authorList>
            <person name="Depoorter E."/>
        </authorList>
    </citation>
    <scope>NUCLEOTIDE SEQUENCE [LARGE SCALE GENOMIC DNA]</scope>
    <source>
        <strain evidence="2 3">LMG 24289</strain>
    </source>
</reference>
<feature type="chain" id="PRO_5046336835" description="Lipoprotein" evidence="1">
    <location>
        <begin position="20"/>
        <end position="117"/>
    </location>
</feature>
<protein>
    <recommendedName>
        <fullName evidence="4">Lipoprotein</fullName>
    </recommendedName>
</protein>
<name>A0ABN8BKQ1_9LACO</name>
<organism evidence="2 3">
    <name type="scientific">Periweissella fabaria</name>
    <dbReference type="NCBI Taxonomy" id="546157"/>
    <lineage>
        <taxon>Bacteria</taxon>
        <taxon>Bacillati</taxon>
        <taxon>Bacillota</taxon>
        <taxon>Bacilli</taxon>
        <taxon>Lactobacillales</taxon>
        <taxon>Lactobacillaceae</taxon>
        <taxon>Periweissella</taxon>
    </lineage>
</organism>
<keyword evidence="1" id="KW-0732">Signal</keyword>
<evidence type="ECO:0008006" key="4">
    <source>
        <dbReference type="Google" id="ProtNLM"/>
    </source>
</evidence>
<dbReference type="PROSITE" id="PS51257">
    <property type="entry name" value="PROKAR_LIPOPROTEIN"/>
    <property type="match status" value="1"/>
</dbReference>
<evidence type="ECO:0000256" key="1">
    <source>
        <dbReference type="SAM" id="SignalP"/>
    </source>
</evidence>
<dbReference type="Proteomes" id="UP000789707">
    <property type="component" value="Unassembled WGS sequence"/>
</dbReference>
<evidence type="ECO:0000313" key="3">
    <source>
        <dbReference type="Proteomes" id="UP000789707"/>
    </source>
</evidence>